<protein>
    <recommendedName>
        <fullName evidence="9">ArnT-like N-terminal domain-containing protein</fullName>
    </recommendedName>
</protein>
<keyword evidence="5 8" id="KW-0812">Transmembrane</keyword>
<evidence type="ECO:0000256" key="1">
    <source>
        <dbReference type="ARBA" id="ARBA00004651"/>
    </source>
</evidence>
<evidence type="ECO:0000256" key="7">
    <source>
        <dbReference type="ARBA" id="ARBA00023136"/>
    </source>
</evidence>
<feature type="domain" description="ArnT-like N-terminal" evidence="9">
    <location>
        <begin position="66"/>
        <end position="153"/>
    </location>
</feature>
<dbReference type="PANTHER" id="PTHR33908">
    <property type="entry name" value="MANNOSYLTRANSFERASE YKCB-RELATED"/>
    <property type="match status" value="1"/>
</dbReference>
<dbReference type="GO" id="GO:0016763">
    <property type="term" value="F:pentosyltransferase activity"/>
    <property type="evidence" value="ECO:0007669"/>
    <property type="project" value="TreeGrafter"/>
</dbReference>
<evidence type="ECO:0000259" key="9">
    <source>
        <dbReference type="Pfam" id="PF02366"/>
    </source>
</evidence>
<keyword evidence="7 8" id="KW-0472">Membrane</keyword>
<dbReference type="AlphaFoldDB" id="A0A0G0XEM3"/>
<dbReference type="InterPro" id="IPR050297">
    <property type="entry name" value="LipidA_mod_glycosyltrf_83"/>
</dbReference>
<feature type="transmembrane region" description="Helical" evidence="8">
    <location>
        <begin position="344"/>
        <end position="362"/>
    </location>
</feature>
<evidence type="ECO:0000313" key="11">
    <source>
        <dbReference type="Proteomes" id="UP000034854"/>
    </source>
</evidence>
<gene>
    <name evidence="10" type="ORF">UU34_C0020G0013</name>
</gene>
<dbReference type="GO" id="GO:0000030">
    <property type="term" value="F:mannosyltransferase activity"/>
    <property type="evidence" value="ECO:0007669"/>
    <property type="project" value="InterPro"/>
</dbReference>
<keyword evidence="3" id="KW-0328">Glycosyltransferase</keyword>
<comment type="subcellular location">
    <subcellularLocation>
        <location evidence="1">Cell membrane</location>
        <topology evidence="1">Multi-pass membrane protein</topology>
    </subcellularLocation>
</comment>
<dbReference type="EMBL" id="LCAG01000020">
    <property type="protein sequence ID" value="KKR86152.1"/>
    <property type="molecule type" value="Genomic_DNA"/>
</dbReference>
<keyword evidence="6 8" id="KW-1133">Transmembrane helix</keyword>
<evidence type="ECO:0000256" key="8">
    <source>
        <dbReference type="SAM" id="Phobius"/>
    </source>
</evidence>
<feature type="transmembrane region" description="Helical" evidence="8">
    <location>
        <begin position="133"/>
        <end position="151"/>
    </location>
</feature>
<dbReference type="PANTHER" id="PTHR33908:SF11">
    <property type="entry name" value="MEMBRANE PROTEIN"/>
    <property type="match status" value="1"/>
</dbReference>
<sequence>MVKLFLILLLATVLRLYLLGSLPAGFHRDEAFLGYNAYSILKTGRDMNGDFLPLHLRSFINSPAGYSYLAIPPVAMFGLNEFSVRLPSAVFGIATILVTYFLVFELFKSYRLALISSFLLAISPWHINLSRTAIENVVVVFLITVGCLLFLRKRFILAFMSFSISMLLYQAPRAFLPFFVPLLIFLGAKSHIRTNIVRFLIFIILPIAFILASPALSLRLRTVGIPASGNVQLTAEEAIREDGVRGIKPIFSRIFHNKPLGFAGQFLENYFSHFSYAFLFTDKGLPERYRIPGAPLIYLIELPLLIIGAVTLINKRSWESKLLLGWILIAPVGSSLAFDDVPNLQRTLLAFPALSIIAAIGLEKILKFRNFVTISYCVSLIAFLHAYYIHLPVHRTLYRHEGYKELVAQVQKRKNQFTSFVITNRETAPTVFFLFYNKYDPAKFIAETRELPGDDRDRTSFDNYVFTTEECPIRLVKKDGIQTITGSPGTLYANFGTCEDVPGAITLSTVKRGDSSAVFKLVIIDEQRKMQEDRPESKSF</sequence>
<feature type="transmembrane region" description="Helical" evidence="8">
    <location>
        <begin position="196"/>
        <end position="216"/>
    </location>
</feature>
<evidence type="ECO:0000256" key="2">
    <source>
        <dbReference type="ARBA" id="ARBA00022475"/>
    </source>
</evidence>
<proteinExistence type="predicted"/>
<evidence type="ECO:0000256" key="4">
    <source>
        <dbReference type="ARBA" id="ARBA00022679"/>
    </source>
</evidence>
<feature type="transmembrane region" description="Helical" evidence="8">
    <location>
        <begin position="82"/>
        <end position="103"/>
    </location>
</feature>
<feature type="transmembrane region" description="Helical" evidence="8">
    <location>
        <begin position="322"/>
        <end position="338"/>
    </location>
</feature>
<feature type="transmembrane region" description="Helical" evidence="8">
    <location>
        <begin position="371"/>
        <end position="389"/>
    </location>
</feature>
<dbReference type="Pfam" id="PF02366">
    <property type="entry name" value="PMT"/>
    <property type="match status" value="1"/>
</dbReference>
<reference evidence="10 11" key="1">
    <citation type="journal article" date="2015" name="Nature">
        <title>rRNA introns, odd ribosomes, and small enigmatic genomes across a large radiation of phyla.</title>
        <authorList>
            <person name="Brown C.T."/>
            <person name="Hug L.A."/>
            <person name="Thomas B.C."/>
            <person name="Sharon I."/>
            <person name="Castelle C.J."/>
            <person name="Singh A."/>
            <person name="Wilkins M.J."/>
            <person name="Williams K.H."/>
            <person name="Banfield J.F."/>
        </authorList>
    </citation>
    <scope>NUCLEOTIDE SEQUENCE [LARGE SCALE GENOMIC DNA]</scope>
</reference>
<dbReference type="GO" id="GO:0006493">
    <property type="term" value="P:protein O-linked glycosylation"/>
    <property type="evidence" value="ECO:0007669"/>
    <property type="project" value="InterPro"/>
</dbReference>
<keyword evidence="4" id="KW-0808">Transferase</keyword>
<evidence type="ECO:0000256" key="6">
    <source>
        <dbReference type="ARBA" id="ARBA00022989"/>
    </source>
</evidence>
<evidence type="ECO:0000256" key="3">
    <source>
        <dbReference type="ARBA" id="ARBA00022676"/>
    </source>
</evidence>
<name>A0A0G0XEM3_9BACT</name>
<feature type="transmembrane region" description="Helical" evidence="8">
    <location>
        <begin position="171"/>
        <end position="190"/>
    </location>
</feature>
<dbReference type="GO" id="GO:0005886">
    <property type="term" value="C:plasma membrane"/>
    <property type="evidence" value="ECO:0007669"/>
    <property type="project" value="UniProtKB-SubCell"/>
</dbReference>
<keyword evidence="2" id="KW-1003">Cell membrane</keyword>
<feature type="transmembrane region" description="Helical" evidence="8">
    <location>
        <begin position="291"/>
        <end position="313"/>
    </location>
</feature>
<dbReference type="Proteomes" id="UP000034854">
    <property type="component" value="Unassembled WGS sequence"/>
</dbReference>
<evidence type="ECO:0000313" key="10">
    <source>
        <dbReference type="EMBL" id="KKR86152.1"/>
    </source>
</evidence>
<comment type="caution">
    <text evidence="10">The sequence shown here is derived from an EMBL/GenBank/DDBJ whole genome shotgun (WGS) entry which is preliminary data.</text>
</comment>
<dbReference type="InterPro" id="IPR003342">
    <property type="entry name" value="ArnT-like_N"/>
</dbReference>
<evidence type="ECO:0000256" key="5">
    <source>
        <dbReference type="ARBA" id="ARBA00022692"/>
    </source>
</evidence>
<dbReference type="GO" id="GO:0009103">
    <property type="term" value="P:lipopolysaccharide biosynthetic process"/>
    <property type="evidence" value="ECO:0007669"/>
    <property type="project" value="UniProtKB-ARBA"/>
</dbReference>
<organism evidence="10 11">
    <name type="scientific">Candidatus Curtissbacteria bacterium GW2011_GWA1_41_11</name>
    <dbReference type="NCBI Taxonomy" id="1618409"/>
    <lineage>
        <taxon>Bacteria</taxon>
        <taxon>Candidatus Curtissiibacteriota</taxon>
    </lineage>
</organism>
<accession>A0A0G0XEM3</accession>